<dbReference type="InterPro" id="IPR000415">
    <property type="entry name" value="Nitroreductase-like"/>
</dbReference>
<dbReference type="AlphaFoldDB" id="A0A345XYH3"/>
<dbReference type="KEGG" id="sarm:DVA86_33145"/>
<dbReference type="GO" id="GO:0016491">
    <property type="term" value="F:oxidoreductase activity"/>
    <property type="evidence" value="ECO:0007669"/>
    <property type="project" value="InterPro"/>
</dbReference>
<proteinExistence type="predicted"/>
<feature type="domain" description="Nitroreductase" evidence="1">
    <location>
        <begin position="81"/>
        <end position="250"/>
    </location>
</feature>
<dbReference type="InterPro" id="IPR020051">
    <property type="entry name" value="SagB-type_dehydrogenase"/>
</dbReference>
<evidence type="ECO:0000259" key="1">
    <source>
        <dbReference type="Pfam" id="PF00881"/>
    </source>
</evidence>
<dbReference type="PANTHER" id="PTHR43745">
    <property type="entry name" value="NITROREDUCTASE MJ1384-RELATED"/>
    <property type="match status" value="1"/>
</dbReference>
<dbReference type="InterPro" id="IPR052544">
    <property type="entry name" value="Bacteriocin_Proc_Enz"/>
</dbReference>
<protein>
    <submittedName>
        <fullName evidence="2">SagB/ThcOx family dehydrogenase</fullName>
    </submittedName>
</protein>
<dbReference type="PANTHER" id="PTHR43745:SF2">
    <property type="entry name" value="NITROREDUCTASE MJ1384-RELATED"/>
    <property type="match status" value="1"/>
</dbReference>
<reference evidence="2 3" key="1">
    <citation type="submission" date="2018-07" db="EMBL/GenBank/DDBJ databases">
        <title>Draft genome of the type strain Streptomyces armeniacus ATCC 15676.</title>
        <authorList>
            <person name="Labana P."/>
            <person name="Gosse J.T."/>
            <person name="Boddy C.N."/>
        </authorList>
    </citation>
    <scope>NUCLEOTIDE SEQUENCE [LARGE SCALE GENOMIC DNA]</scope>
    <source>
        <strain evidence="2 3">ATCC 15676</strain>
    </source>
</reference>
<dbReference type="Proteomes" id="UP000254425">
    <property type="component" value="Chromosome"/>
</dbReference>
<sequence length="264" mass="28248">MLAQPDGSPVSDPRAYAPLAAELHENSKFSRDRQANFAEPVQRFETDLDRLRGGGDRFGKASAVVLDDEPLPLAPLGELAARRRSHHGTWGDTPLTRRSLATILRVGVGTTGMHRPAPSAGGRYPVECFVAVTDVDGLDPGIYYYAPHALELRRIDPDDPAAALRKSCMQPEDLEGAGAVVVLTGVFSRSTSKYAERGYRFTLLEAGHIGQGICLSAEGVSAGSLCLSGFYDHELDGLLRLDERVESVVHSIVLGAAGERPAGS</sequence>
<accession>A0A345XYH3</accession>
<dbReference type="SUPFAM" id="SSF55469">
    <property type="entry name" value="FMN-dependent nitroreductase-like"/>
    <property type="match status" value="1"/>
</dbReference>
<dbReference type="CDD" id="cd02142">
    <property type="entry name" value="McbC_SagB-like_oxidoreductase"/>
    <property type="match status" value="1"/>
</dbReference>
<keyword evidence="3" id="KW-1185">Reference proteome</keyword>
<dbReference type="EMBL" id="CP031320">
    <property type="protein sequence ID" value="AXK36689.1"/>
    <property type="molecule type" value="Genomic_DNA"/>
</dbReference>
<name>A0A345XYH3_9ACTN</name>
<dbReference type="Gene3D" id="3.40.109.10">
    <property type="entry name" value="NADH Oxidase"/>
    <property type="match status" value="1"/>
</dbReference>
<evidence type="ECO:0000313" key="3">
    <source>
        <dbReference type="Proteomes" id="UP000254425"/>
    </source>
</evidence>
<organism evidence="2 3">
    <name type="scientific">Streptomyces armeniacus</name>
    <dbReference type="NCBI Taxonomy" id="83291"/>
    <lineage>
        <taxon>Bacteria</taxon>
        <taxon>Bacillati</taxon>
        <taxon>Actinomycetota</taxon>
        <taxon>Actinomycetes</taxon>
        <taxon>Kitasatosporales</taxon>
        <taxon>Streptomycetaceae</taxon>
        <taxon>Streptomyces</taxon>
    </lineage>
</organism>
<evidence type="ECO:0000313" key="2">
    <source>
        <dbReference type="EMBL" id="AXK36689.1"/>
    </source>
</evidence>
<dbReference type="NCBIfam" id="TIGR03605">
    <property type="entry name" value="antibiot_sagB"/>
    <property type="match status" value="1"/>
</dbReference>
<dbReference type="InterPro" id="IPR029479">
    <property type="entry name" value="Nitroreductase"/>
</dbReference>
<dbReference type="RefSeq" id="WP_208883783.1">
    <property type="nucleotide sequence ID" value="NZ_CP031320.1"/>
</dbReference>
<dbReference type="Pfam" id="PF00881">
    <property type="entry name" value="Nitroreductase"/>
    <property type="match status" value="1"/>
</dbReference>
<gene>
    <name evidence="2" type="ORF">DVA86_33145</name>
</gene>